<evidence type="ECO:0000256" key="1">
    <source>
        <dbReference type="ARBA" id="ARBA00004123"/>
    </source>
</evidence>
<dbReference type="GO" id="GO:0005634">
    <property type="term" value="C:nucleus"/>
    <property type="evidence" value="ECO:0007669"/>
    <property type="project" value="UniProtKB-SubCell"/>
</dbReference>
<dbReference type="GO" id="GO:0000724">
    <property type="term" value="P:double-strand break repair via homologous recombination"/>
    <property type="evidence" value="ECO:0007669"/>
    <property type="project" value="TreeGrafter"/>
</dbReference>
<dbReference type="Pfam" id="PF00271">
    <property type="entry name" value="Helicase_C"/>
    <property type="match status" value="1"/>
</dbReference>
<dbReference type="GO" id="GO:0005694">
    <property type="term" value="C:chromosome"/>
    <property type="evidence" value="ECO:0007669"/>
    <property type="project" value="TreeGrafter"/>
</dbReference>
<name>A0A6S7I544_PARCT</name>
<reference evidence="12" key="1">
    <citation type="submission" date="2020-04" db="EMBL/GenBank/DDBJ databases">
        <authorList>
            <person name="Alioto T."/>
            <person name="Alioto T."/>
            <person name="Gomez Garrido J."/>
        </authorList>
    </citation>
    <scope>NUCLEOTIDE SEQUENCE</scope>
    <source>
        <strain evidence="12">A484AB</strain>
    </source>
</reference>
<dbReference type="EC" id="5.6.2.4" evidence="11"/>
<dbReference type="InterPro" id="IPR032284">
    <property type="entry name" value="RecQ_Zn-bd"/>
</dbReference>
<keyword evidence="9 11" id="KW-0539">Nucleus</keyword>
<dbReference type="SUPFAM" id="SSF46785">
    <property type="entry name" value="Winged helix' DNA-binding domain"/>
    <property type="match status" value="1"/>
</dbReference>
<dbReference type="Pfam" id="PF09382">
    <property type="entry name" value="RQC"/>
    <property type="match status" value="1"/>
</dbReference>
<dbReference type="AlphaFoldDB" id="A0A6S7I544"/>
<dbReference type="Proteomes" id="UP001152795">
    <property type="component" value="Unassembled WGS sequence"/>
</dbReference>
<dbReference type="Gene3D" id="3.40.50.300">
    <property type="entry name" value="P-loop containing nucleotide triphosphate hydrolases"/>
    <property type="match status" value="2"/>
</dbReference>
<dbReference type="GO" id="GO:0003677">
    <property type="term" value="F:DNA binding"/>
    <property type="evidence" value="ECO:0007669"/>
    <property type="project" value="UniProtKB-KW"/>
</dbReference>
<dbReference type="GO" id="GO:0005737">
    <property type="term" value="C:cytoplasm"/>
    <property type="evidence" value="ECO:0007669"/>
    <property type="project" value="TreeGrafter"/>
</dbReference>
<protein>
    <recommendedName>
        <fullName evidence="11">ATP-dependent DNA helicase</fullName>
        <ecNumber evidence="11">5.6.2.4</ecNumber>
    </recommendedName>
</protein>
<evidence type="ECO:0000313" key="13">
    <source>
        <dbReference type="Proteomes" id="UP001152795"/>
    </source>
</evidence>
<dbReference type="GO" id="GO:0006260">
    <property type="term" value="P:DNA replication"/>
    <property type="evidence" value="ECO:0007669"/>
    <property type="project" value="InterPro"/>
</dbReference>
<evidence type="ECO:0000256" key="6">
    <source>
        <dbReference type="ARBA" id="ARBA00022840"/>
    </source>
</evidence>
<dbReference type="InterPro" id="IPR004589">
    <property type="entry name" value="DNA_helicase_ATP-dep_RecQ"/>
</dbReference>
<dbReference type="Pfam" id="PF00270">
    <property type="entry name" value="DEAD"/>
    <property type="match status" value="1"/>
</dbReference>
<evidence type="ECO:0000256" key="5">
    <source>
        <dbReference type="ARBA" id="ARBA00022806"/>
    </source>
</evidence>
<gene>
    <name evidence="12" type="ORF">PACLA_8A084229</name>
</gene>
<comment type="catalytic activity">
    <reaction evidence="11">
        <text>ATP + H2O = ADP + phosphate + H(+)</text>
        <dbReference type="Rhea" id="RHEA:13065"/>
        <dbReference type="ChEBI" id="CHEBI:15377"/>
        <dbReference type="ChEBI" id="CHEBI:15378"/>
        <dbReference type="ChEBI" id="CHEBI:30616"/>
        <dbReference type="ChEBI" id="CHEBI:43474"/>
        <dbReference type="ChEBI" id="CHEBI:456216"/>
    </reaction>
</comment>
<keyword evidence="7" id="KW-0238">DNA-binding</keyword>
<dbReference type="PANTHER" id="PTHR13710:SF153">
    <property type="entry name" value="RECQ-LIKE DNA HELICASE BLM"/>
    <property type="match status" value="1"/>
</dbReference>
<dbReference type="Gene3D" id="1.10.10.10">
    <property type="entry name" value="Winged helix-like DNA-binding domain superfamily/Winged helix DNA-binding domain"/>
    <property type="match status" value="1"/>
</dbReference>
<dbReference type="GO" id="GO:0043138">
    <property type="term" value="F:3'-5' DNA helicase activity"/>
    <property type="evidence" value="ECO:0007669"/>
    <property type="project" value="UniProtKB-EC"/>
</dbReference>
<comment type="similarity">
    <text evidence="2 11">Belongs to the helicase family. RecQ subfamily.</text>
</comment>
<dbReference type="GO" id="GO:0016787">
    <property type="term" value="F:hydrolase activity"/>
    <property type="evidence" value="ECO:0007669"/>
    <property type="project" value="UniProtKB-KW"/>
</dbReference>
<dbReference type="PROSITE" id="PS51192">
    <property type="entry name" value="HELICASE_ATP_BIND_1"/>
    <property type="match status" value="1"/>
</dbReference>
<evidence type="ECO:0000256" key="2">
    <source>
        <dbReference type="ARBA" id="ARBA00005446"/>
    </source>
</evidence>
<dbReference type="InterPro" id="IPR036388">
    <property type="entry name" value="WH-like_DNA-bd_sf"/>
</dbReference>
<dbReference type="InterPro" id="IPR027417">
    <property type="entry name" value="P-loop_NTPase"/>
</dbReference>
<dbReference type="InterPro" id="IPR011545">
    <property type="entry name" value="DEAD/DEAH_box_helicase_dom"/>
</dbReference>
<dbReference type="NCBIfam" id="TIGR00614">
    <property type="entry name" value="recQ_fam"/>
    <property type="match status" value="1"/>
</dbReference>
<accession>A0A6S7I544</accession>
<dbReference type="GO" id="GO:0009378">
    <property type="term" value="F:four-way junction helicase activity"/>
    <property type="evidence" value="ECO:0007669"/>
    <property type="project" value="TreeGrafter"/>
</dbReference>
<keyword evidence="4 11" id="KW-0378">Hydrolase</keyword>
<dbReference type="CDD" id="cd17920">
    <property type="entry name" value="DEXHc_RecQ"/>
    <property type="match status" value="1"/>
</dbReference>
<dbReference type="OrthoDB" id="6020335at2759"/>
<evidence type="ECO:0000256" key="7">
    <source>
        <dbReference type="ARBA" id="ARBA00023125"/>
    </source>
</evidence>
<comment type="catalytic activity">
    <reaction evidence="10 11">
        <text>Couples ATP hydrolysis with the unwinding of duplex DNA by translocating in the 3'-5' direction.</text>
        <dbReference type="EC" id="5.6.2.4"/>
    </reaction>
</comment>
<dbReference type="SUPFAM" id="SSF52540">
    <property type="entry name" value="P-loop containing nucleoside triphosphate hydrolases"/>
    <property type="match status" value="1"/>
</dbReference>
<comment type="caution">
    <text evidence="12">The sequence shown here is derived from an EMBL/GenBank/DDBJ whole genome shotgun (WGS) entry which is preliminary data.</text>
</comment>
<dbReference type="InterPro" id="IPR018982">
    <property type="entry name" value="RQC_domain"/>
</dbReference>
<evidence type="ECO:0000256" key="8">
    <source>
        <dbReference type="ARBA" id="ARBA00023235"/>
    </source>
</evidence>
<evidence type="ECO:0000256" key="9">
    <source>
        <dbReference type="ARBA" id="ARBA00023242"/>
    </source>
</evidence>
<dbReference type="InterPro" id="IPR036390">
    <property type="entry name" value="WH_DNA-bd_sf"/>
</dbReference>
<evidence type="ECO:0000256" key="4">
    <source>
        <dbReference type="ARBA" id="ARBA00022801"/>
    </source>
</evidence>
<evidence type="ECO:0000313" key="12">
    <source>
        <dbReference type="EMBL" id="CAB4012846.1"/>
    </source>
</evidence>
<dbReference type="SMART" id="SM00490">
    <property type="entry name" value="HELICc"/>
    <property type="match status" value="1"/>
</dbReference>
<keyword evidence="5 11" id="KW-0347">Helicase</keyword>
<dbReference type="GO" id="GO:0005524">
    <property type="term" value="F:ATP binding"/>
    <property type="evidence" value="ECO:0007669"/>
    <property type="project" value="UniProtKB-KW"/>
</dbReference>
<dbReference type="InterPro" id="IPR014001">
    <property type="entry name" value="Helicase_ATP-bd"/>
</dbReference>
<evidence type="ECO:0000256" key="11">
    <source>
        <dbReference type="RuleBase" id="RU364117"/>
    </source>
</evidence>
<dbReference type="InterPro" id="IPR001650">
    <property type="entry name" value="Helicase_C-like"/>
</dbReference>
<keyword evidence="3 11" id="KW-0547">Nucleotide-binding</keyword>
<keyword evidence="8" id="KW-0413">Isomerase</keyword>
<dbReference type="Pfam" id="PF16124">
    <property type="entry name" value="RecQ_Zn_bind"/>
    <property type="match status" value="1"/>
</dbReference>
<dbReference type="EMBL" id="CACRXK020007657">
    <property type="protein sequence ID" value="CAB4012846.1"/>
    <property type="molecule type" value="Genomic_DNA"/>
</dbReference>
<comment type="subcellular location">
    <subcellularLocation>
        <location evidence="1 11">Nucleus</location>
    </subcellularLocation>
</comment>
<evidence type="ECO:0000256" key="10">
    <source>
        <dbReference type="ARBA" id="ARBA00034617"/>
    </source>
</evidence>
<dbReference type="SMART" id="SM00956">
    <property type="entry name" value="RQC"/>
    <property type="match status" value="1"/>
</dbReference>
<sequence>MKNLYGQETLKYISLLSEMKSKVSNGNWFDVDCEKCNATKLFGKDAKEVAKVYGMFLRHSGRLKNYAEKDKPCKILVRWLMGEAHFNAWYSQQTLEGDIQGAAVIIECCFIKKHLYAMPVPQKETFRHLANVFETNYSAVSDEESDRKLSVLSTIFNHNSFRGKQEEVIDAILQGRNCLIVLPTGAGKTICYSVPAIVSGGVTIVISPLLSLMLEQVDYLRSKGLNVCYVNSTVSQIDREVIIHHMLSDVPPYNFLFVTPESATSSELMDVFKKMKSKGTIKYITIDECHCIDLWGFDFRPAYANLGILSELNCQIVALTATCTSRTEAVIISSLKLTDAIVIRETCNRPNISLFVKLKKGDGKEQVADKIITQHENQCGVVYCLQRGDTTDMAYILQSRGVTATYYHGALDAYKKKDNAQAWQNGKALVMCATVAFGMGINKPNVRFIIHLSIPQSLECYAQEFGRAGRDGEQATSCILFRFEDRTKHLQMISSLPEGDHRTLKLNSLNEMVKFCIKPECRRHQLLKYFGECLQVDCDKMCDFCMANTIVEKTEANVEALEILSCLNNMKHLCNKVTLNLLMLVYRGSKRKEISAKSFDTIPEFGNGKTVFTELSLKHFLHTLISENLLIEQLRGHNETGTTPYLVCGNKVELIKEGDLIVYRYKI</sequence>
<keyword evidence="6 11" id="KW-0067">ATP-binding</keyword>
<organism evidence="12 13">
    <name type="scientific">Paramuricea clavata</name>
    <name type="common">Red gorgonian</name>
    <name type="synonym">Violescent sea-whip</name>
    <dbReference type="NCBI Taxonomy" id="317549"/>
    <lineage>
        <taxon>Eukaryota</taxon>
        <taxon>Metazoa</taxon>
        <taxon>Cnidaria</taxon>
        <taxon>Anthozoa</taxon>
        <taxon>Octocorallia</taxon>
        <taxon>Malacalcyonacea</taxon>
        <taxon>Plexauridae</taxon>
        <taxon>Paramuricea</taxon>
    </lineage>
</organism>
<dbReference type="SMART" id="SM00487">
    <property type="entry name" value="DEXDc"/>
    <property type="match status" value="1"/>
</dbReference>
<dbReference type="PROSITE" id="PS51194">
    <property type="entry name" value="HELICASE_CTER"/>
    <property type="match status" value="1"/>
</dbReference>
<evidence type="ECO:0000256" key="3">
    <source>
        <dbReference type="ARBA" id="ARBA00022741"/>
    </source>
</evidence>
<proteinExistence type="inferred from homology"/>
<keyword evidence="13" id="KW-1185">Reference proteome</keyword>
<dbReference type="PANTHER" id="PTHR13710">
    <property type="entry name" value="DNA HELICASE RECQ FAMILY MEMBER"/>
    <property type="match status" value="1"/>
</dbReference>